<dbReference type="Proteomes" id="UP001279642">
    <property type="component" value="Unassembled WGS sequence"/>
</dbReference>
<evidence type="ECO:0000313" key="5">
    <source>
        <dbReference type="Proteomes" id="UP001279642"/>
    </source>
</evidence>
<dbReference type="InterPro" id="IPR015813">
    <property type="entry name" value="Pyrv/PenolPyrv_kinase-like_dom"/>
</dbReference>
<organism evidence="4 5">
    <name type="scientific">Dongia soli</name>
    <dbReference type="NCBI Taxonomy" id="600628"/>
    <lineage>
        <taxon>Bacteria</taxon>
        <taxon>Pseudomonadati</taxon>
        <taxon>Pseudomonadota</taxon>
        <taxon>Alphaproteobacteria</taxon>
        <taxon>Rhodospirillales</taxon>
        <taxon>Dongiaceae</taxon>
        <taxon>Dongia</taxon>
    </lineage>
</organism>
<dbReference type="PANTHER" id="PTHR30523">
    <property type="entry name" value="PHOSPHOENOLPYRUVATE CARBOXYLASE"/>
    <property type="match status" value="1"/>
</dbReference>
<reference evidence="4 5" key="1">
    <citation type="journal article" date="2016" name="Antonie Van Leeuwenhoek">
        <title>Dongia soli sp. nov., isolated from soil from Dokdo, Korea.</title>
        <authorList>
            <person name="Kim D.U."/>
            <person name="Lee H."/>
            <person name="Kim H."/>
            <person name="Kim S.G."/>
            <person name="Ka J.O."/>
        </authorList>
    </citation>
    <scope>NUCLEOTIDE SEQUENCE [LARGE SCALE GENOMIC DNA]</scope>
    <source>
        <strain evidence="4 5">D78</strain>
    </source>
</reference>
<gene>
    <name evidence="4" type="ORF">SMD27_08380</name>
</gene>
<feature type="compositionally biased region" description="Basic residues" evidence="3">
    <location>
        <begin position="7"/>
        <end position="16"/>
    </location>
</feature>
<dbReference type="PANTHER" id="PTHR30523:SF6">
    <property type="entry name" value="PHOSPHOENOLPYRUVATE CARBOXYLASE"/>
    <property type="match status" value="1"/>
</dbReference>
<keyword evidence="4" id="KW-0456">Lyase</keyword>
<keyword evidence="5" id="KW-1185">Reference proteome</keyword>
<dbReference type="RefSeq" id="WP_320507915.1">
    <property type="nucleotide sequence ID" value="NZ_JAXCLW010000002.1"/>
</dbReference>
<dbReference type="SUPFAM" id="SSF51621">
    <property type="entry name" value="Phosphoenolpyruvate/pyruvate domain"/>
    <property type="match status" value="1"/>
</dbReference>
<evidence type="ECO:0000313" key="4">
    <source>
        <dbReference type="EMBL" id="MDY0882857.1"/>
    </source>
</evidence>
<comment type="function">
    <text evidence="1">Forms oxaloacetate, a four-carbon dicarboxylic acid source for the tricarboxylic acid cycle.</text>
</comment>
<dbReference type="Pfam" id="PF00311">
    <property type="entry name" value="PEPcase"/>
    <property type="match status" value="1"/>
</dbReference>
<evidence type="ECO:0000256" key="3">
    <source>
        <dbReference type="SAM" id="MobiDB-lite"/>
    </source>
</evidence>
<accession>A0ABU5E9A4</accession>
<name>A0ABU5E9A4_9PROT</name>
<feature type="region of interest" description="Disordered" evidence="3">
    <location>
        <begin position="1"/>
        <end position="23"/>
    </location>
</feature>
<evidence type="ECO:0000256" key="1">
    <source>
        <dbReference type="ARBA" id="ARBA00003670"/>
    </source>
</evidence>
<proteinExistence type="predicted"/>
<dbReference type="GO" id="GO:0008964">
    <property type="term" value="F:phosphoenolpyruvate carboxylase activity"/>
    <property type="evidence" value="ECO:0007669"/>
    <property type="project" value="UniProtKB-EC"/>
</dbReference>
<protein>
    <recommendedName>
        <fullName evidence="2">Phosphoenolpyruvate carboxylase</fullName>
    </recommendedName>
</protein>
<evidence type="ECO:0000256" key="2">
    <source>
        <dbReference type="ARBA" id="ARBA00022419"/>
    </source>
</evidence>
<dbReference type="InterPro" id="IPR021135">
    <property type="entry name" value="PEP_COase"/>
</dbReference>
<comment type="caution">
    <text evidence="4">The sequence shown here is derived from an EMBL/GenBank/DDBJ whole genome shotgun (WGS) entry which is preliminary data.</text>
</comment>
<sequence>MTERAKAKQTKAKTQRIAKGGKAPKRIDLRGNTKKHKLVADADRVLSALGPDLVPLKRVFPIPSNFDAAKVENELEAAFNDLASLRERNPFGNSVKLLALDIIKRLDKGSLTYGGVESLIQEMTVQAFQHRADRLRSYLGEGDDAKNVALLKQSIRRLAQPAAGLSGKRERKVNLRPFAEFKTILERELFGIVVTAHPTFSQSTGMMRVMAELAIARNAEGKALTVSERNRRIGYARAVEHRAPEKIDLSYEHTLSIEAIRNMQRAMRRVYDLVFDVAAELYPQEWESLTPKLLTIGSWVGYDLDGRSDIKWSDTFCKRLKLQALQLEQYLAAVQELRTDLGREKQSVELSHLLELLESRLALAIKEATDEMEIFSSDDSAAAESWHEQVRRISKRMHDGRDLRLIDSEQLLELVRRALDLTKKPSIRRKLLLLRAELSNHGLGMAHTHVRLNSVQIHNAIRKLIDMETAPDDPTRKRTYLASISRLLTDVRPMSISFASVMAERTSAKRLFMIVAQMMKYIDTTTPIRFLIAECEAPLTLLAALYFAKLFGVEHRLDISPLFETTKAFERGIRVIDECLQNPSFADYVRKRGRLCIQTGFSDAGRHLGQTVAAVSVEWLRLKLADLMRDRGFQDIEVVVFDTHGESIGRGGHPESFRARLEYVASPVSRHQFLKNGVRIKEEVSFQGGDGYLHFITPSIAFTSIARILDYVLEQPTDGVDTDPLYVAEEDFTKEFFITVRHFNEKVMDDPNYAVLLDAFGANLLFPSGSRALKRQHDGVSSRINLTHPTQMRAIPHNGILQQLGFLANTLGGIGQAIMRDPERFQRAYRNSPRMRRLLGMVEWAMEFTDLEALKCYIDLFDPGQWLSRAYQAKDPDRAAELRKVAERLEEEGLYEKLAKIYRVFQQDMLDLRDGLALVDADRPKISPEARFNLRVIHGLRIALLMRLFMLSTHIPDFSHQYDMTREQLLSKIFHLEIDDVVRKLGMIFPKVDPVKFEGDFGDVATYIGDWHQTYEREHEVIFQPIAGLYTLIRRLSAGVIHSVGALG</sequence>
<dbReference type="EMBL" id="JAXCLW010000002">
    <property type="protein sequence ID" value="MDY0882857.1"/>
    <property type="molecule type" value="Genomic_DNA"/>
</dbReference>